<organism evidence="2 3">
    <name type="scientific">Colocasia esculenta</name>
    <name type="common">Wild taro</name>
    <name type="synonym">Arum esculentum</name>
    <dbReference type="NCBI Taxonomy" id="4460"/>
    <lineage>
        <taxon>Eukaryota</taxon>
        <taxon>Viridiplantae</taxon>
        <taxon>Streptophyta</taxon>
        <taxon>Embryophyta</taxon>
        <taxon>Tracheophyta</taxon>
        <taxon>Spermatophyta</taxon>
        <taxon>Magnoliopsida</taxon>
        <taxon>Liliopsida</taxon>
        <taxon>Araceae</taxon>
        <taxon>Aroideae</taxon>
        <taxon>Colocasieae</taxon>
        <taxon>Colocasia</taxon>
    </lineage>
</organism>
<reference evidence="2" key="1">
    <citation type="submission" date="2017-07" db="EMBL/GenBank/DDBJ databases">
        <title>Taro Niue Genome Assembly and Annotation.</title>
        <authorList>
            <person name="Atibalentja N."/>
            <person name="Keating K."/>
            <person name="Fields C.J."/>
        </authorList>
    </citation>
    <scope>NUCLEOTIDE SEQUENCE</scope>
    <source>
        <strain evidence="2">Niue_2</strain>
        <tissue evidence="2">Leaf</tissue>
    </source>
</reference>
<dbReference type="Proteomes" id="UP000652761">
    <property type="component" value="Unassembled WGS sequence"/>
</dbReference>
<protein>
    <recommendedName>
        <fullName evidence="4">Reduced growth phenotype protein 1</fullName>
    </recommendedName>
</protein>
<sequence>MPLKLAPSFSFFGGRDSSSYDGKKADGFGKRERLPVFRLQVDKEVYRPGDSITTTIEICSPEISNGAHQGEPPRGSTFMLDSLSFEIKGIEKLDTQWFATQKPLPGSKEKRDSVRAELPKILPPSYRGTTVRYMYYVRSTICGRWLVLENGHHDREPVNDLIQLEARQPLQIWGTQKSSSIFSEENQVDGIAPATPAQMDIYWKEKNVDSEWVRAIDTLDGFEEGYDSSRDEISSVSSYNPTKGNIDLALRTSLSMQSIASRLSTHEVRHSQGESSNMHYMTLSQLSVSEVADDANTVPSLSQRRRFSDSPFSKDELKAHQGPIEPGASEGFIRGRSYNIRIDDEVLLRFSPKNSDSTYYFGDMIGGTLTFFHGGARRCLEVSITLETSETISQRFVHPSRRSSPTITKVQSDHHAVVADLTETNFLFSIPMDGPMSFSTPYVSLQWALRFEFFTTPKGVDWSRYEHPLFVEERERGDWVLPITVHALPPHSQAAHRKNQKPFPVGNLWVRT</sequence>
<evidence type="ECO:0008006" key="4">
    <source>
        <dbReference type="Google" id="ProtNLM"/>
    </source>
</evidence>
<accession>A0A843UUJ7</accession>
<gene>
    <name evidence="2" type="ORF">Taro_019741</name>
</gene>
<evidence type="ECO:0000256" key="1">
    <source>
        <dbReference type="SAM" id="MobiDB-lite"/>
    </source>
</evidence>
<evidence type="ECO:0000313" key="3">
    <source>
        <dbReference type="Proteomes" id="UP000652761"/>
    </source>
</evidence>
<name>A0A843UUJ7_COLES</name>
<feature type="compositionally biased region" description="Basic and acidic residues" evidence="1">
    <location>
        <begin position="306"/>
        <end position="319"/>
    </location>
</feature>
<dbReference type="EMBL" id="NMUH01000960">
    <property type="protein sequence ID" value="MQL87198.1"/>
    <property type="molecule type" value="Genomic_DNA"/>
</dbReference>
<dbReference type="PANTHER" id="PTHR12507">
    <property type="entry name" value="REDUCED GROWTH PHENOTYPE 1 RGP1, YEAST -RELATED"/>
    <property type="match status" value="1"/>
</dbReference>
<feature type="region of interest" description="Disordered" evidence="1">
    <location>
        <begin position="299"/>
        <end position="330"/>
    </location>
</feature>
<dbReference type="InterPro" id="IPR014848">
    <property type="entry name" value="Rgp1"/>
</dbReference>
<keyword evidence="3" id="KW-1185">Reference proteome</keyword>
<dbReference type="AlphaFoldDB" id="A0A843UUJ7"/>
<evidence type="ECO:0000313" key="2">
    <source>
        <dbReference type="EMBL" id="MQL87198.1"/>
    </source>
</evidence>
<comment type="caution">
    <text evidence="2">The sequence shown here is derived from an EMBL/GenBank/DDBJ whole genome shotgun (WGS) entry which is preliminary data.</text>
</comment>
<dbReference type="OrthoDB" id="1918at2759"/>
<dbReference type="Pfam" id="PF08737">
    <property type="entry name" value="Rgp1"/>
    <property type="match status" value="1"/>
</dbReference>
<proteinExistence type="predicted"/>